<evidence type="ECO:0000256" key="2">
    <source>
        <dbReference type="ARBA" id="ARBA00022448"/>
    </source>
</evidence>
<evidence type="ECO:0000256" key="7">
    <source>
        <dbReference type="RuleBase" id="RU363032"/>
    </source>
</evidence>
<feature type="transmembrane region" description="Helical" evidence="7">
    <location>
        <begin position="506"/>
        <end position="524"/>
    </location>
</feature>
<accession>A0A0C7CUT0</accession>
<feature type="transmembrane region" description="Helical" evidence="7">
    <location>
        <begin position="91"/>
        <end position="111"/>
    </location>
</feature>
<evidence type="ECO:0000256" key="3">
    <source>
        <dbReference type="ARBA" id="ARBA00022475"/>
    </source>
</evidence>
<reference evidence="10 12" key="2">
    <citation type="submission" date="2017-08" db="EMBL/GenBank/DDBJ databases">
        <authorList>
            <person name="Feschi L."/>
            <person name="Jeukens J."/>
            <person name="Emond-Rheault J.-G."/>
            <person name="Kukavica-Ibrulj I."/>
            <person name="Boyle B."/>
            <person name="Levesque R.C."/>
        </authorList>
    </citation>
    <scope>NUCLEOTIDE SEQUENCE [LARGE SCALE GENOMIC DNA]</scope>
    <source>
        <strain evidence="10 12">PA-W36</strain>
    </source>
</reference>
<name>A0A0C7CUT0_PSEAI</name>
<dbReference type="InterPro" id="IPR035906">
    <property type="entry name" value="MetI-like_sf"/>
</dbReference>
<dbReference type="GO" id="GO:0042918">
    <property type="term" value="P:alkanesulfonate transmembrane transport"/>
    <property type="evidence" value="ECO:0007669"/>
    <property type="project" value="UniProtKB-ARBA"/>
</dbReference>
<protein>
    <submittedName>
        <fullName evidence="9">ABC transporter permease</fullName>
    </submittedName>
</protein>
<dbReference type="Gene3D" id="1.10.3720.10">
    <property type="entry name" value="MetI-like"/>
    <property type="match status" value="2"/>
</dbReference>
<feature type="transmembrane region" description="Helical" evidence="7">
    <location>
        <begin position="384"/>
        <end position="404"/>
    </location>
</feature>
<keyword evidence="2 7" id="KW-0813">Transport</keyword>
<organism evidence="9 11">
    <name type="scientific">Pseudomonas aeruginosa</name>
    <dbReference type="NCBI Taxonomy" id="287"/>
    <lineage>
        <taxon>Bacteria</taxon>
        <taxon>Pseudomonadati</taxon>
        <taxon>Pseudomonadota</taxon>
        <taxon>Gammaproteobacteria</taxon>
        <taxon>Pseudomonadales</taxon>
        <taxon>Pseudomonadaceae</taxon>
        <taxon>Pseudomonas</taxon>
    </lineage>
</organism>
<keyword evidence="3" id="KW-1003">Cell membrane</keyword>
<evidence type="ECO:0000256" key="1">
    <source>
        <dbReference type="ARBA" id="ARBA00004651"/>
    </source>
</evidence>
<evidence type="ECO:0000313" key="10">
    <source>
        <dbReference type="EMBL" id="RPM08916.1"/>
    </source>
</evidence>
<feature type="transmembrane region" description="Helical" evidence="7">
    <location>
        <begin position="451"/>
        <end position="476"/>
    </location>
</feature>
<evidence type="ECO:0000256" key="4">
    <source>
        <dbReference type="ARBA" id="ARBA00022692"/>
    </source>
</evidence>
<feature type="transmembrane region" description="Helical" evidence="7">
    <location>
        <begin position="240"/>
        <end position="260"/>
    </location>
</feature>
<dbReference type="AlphaFoldDB" id="A0A0C7CUT0"/>
<dbReference type="Proteomes" id="UP000284767">
    <property type="component" value="Unassembled WGS sequence"/>
</dbReference>
<reference evidence="10 12" key="3">
    <citation type="submission" date="2019-01" db="EMBL/GenBank/DDBJ databases">
        <title>The Pseudomonas aeruginosa pan-genome provides new insights on its population structure, horizontal gene transfer and pathogenicity.</title>
        <authorList>
            <person name="Freschi L."/>
            <person name="Vincent A.T."/>
            <person name="Jeukens J."/>
            <person name="Emond-Rheault J.-G."/>
            <person name="Kukavica-Ibrulj I."/>
            <person name="Dupont M.-J."/>
            <person name="Charette S.J."/>
            <person name="Boyle B."/>
            <person name="Levesque R.C."/>
        </authorList>
    </citation>
    <scope>NUCLEOTIDE SEQUENCE [LARGE SCALE GENOMIC DNA]</scope>
    <source>
        <strain evidence="10 12">PA-W36</strain>
    </source>
</reference>
<dbReference type="OMA" id="WVPTMQT"/>
<dbReference type="PROSITE" id="PS50928">
    <property type="entry name" value="ABC_TM1"/>
    <property type="match status" value="2"/>
</dbReference>
<dbReference type="Proteomes" id="UP000194857">
    <property type="component" value="Unassembled WGS sequence"/>
</dbReference>
<keyword evidence="6 7" id="KW-0472">Membrane</keyword>
<dbReference type="Pfam" id="PF00528">
    <property type="entry name" value="BPD_transp_1"/>
    <property type="match status" value="2"/>
</dbReference>
<feature type="transmembrane region" description="Helical" evidence="7">
    <location>
        <begin position="35"/>
        <end position="51"/>
    </location>
</feature>
<reference evidence="9 11" key="1">
    <citation type="submission" date="2017-05" db="EMBL/GenBank/DDBJ databases">
        <authorList>
            <person name="Song R."/>
            <person name="Chenine A.L."/>
            <person name="Ruprecht R.M."/>
        </authorList>
    </citation>
    <scope>NUCLEOTIDE SEQUENCE [LARGE SCALE GENOMIC DNA]</scope>
    <source>
        <strain evidence="9 11">S567_C10_BS</strain>
    </source>
</reference>
<evidence type="ECO:0000259" key="8">
    <source>
        <dbReference type="PROSITE" id="PS50928"/>
    </source>
</evidence>
<dbReference type="FunFam" id="1.10.3720.10:FF:000003">
    <property type="entry name" value="Aliphatic sulfonate ABC transporter permease"/>
    <property type="match status" value="1"/>
</dbReference>
<sequence>MKNIDKTLSPAWSRPLPRLAPPPSAAFARRLGDGLLPWLLPLGLALLWWVASHRHWMSAQVLPTPELVWQSARELLAGELWSELAISLRRLAWGLLAGVASGAALGAWLGFSPRAERLVFPTFSALAQIPTLAWIPLFMLFFGIGELLKLVVLVKAVVVPVTIHTLVGVRDAQPKLREAAAVLRLPPRLLVWRLILPAALPAFLTGLRLALAQGWTSLLAVELLASSEGIGYLMVQGRQLFMLDIVFVCILIIGLVGVGMDRAIQWLDRRLLHWPQAATGEFRRRPPGRGWQRLQVWLPPLALLLLWQSASSAEWVDPAILASPLEVARATWSGALDGSLPGALFDSLKRTLGGLLLGGGLGFLGGLLLGLWRPAERFFGPTFAALRQVAIFAWVPLLTAWFGLGEPAKLTFVAIAAFFPLLLATQRGIASLPPSLGEAARVLRLGPWRRLLRLVLPGAAPSVFAGLRLALIYAWLGTIGAEYFMPSDGGIGSLMIGAQQLFRMDLIGAGMLLVGLTGALLNALGQRIEARATRWRHA</sequence>
<comment type="similarity">
    <text evidence="7">Belongs to the binding-protein-dependent transport system permease family.</text>
</comment>
<gene>
    <name evidence="9" type="ORF">CAZ10_16135</name>
    <name evidence="10" type="ORF">IPC1295_25670</name>
</gene>
<keyword evidence="4 7" id="KW-0812">Transmembrane</keyword>
<feature type="transmembrane region" description="Helical" evidence="7">
    <location>
        <begin position="352"/>
        <end position="372"/>
    </location>
</feature>
<dbReference type="GO" id="GO:0005886">
    <property type="term" value="C:plasma membrane"/>
    <property type="evidence" value="ECO:0007669"/>
    <property type="project" value="UniProtKB-SubCell"/>
</dbReference>
<dbReference type="SUPFAM" id="SSF161098">
    <property type="entry name" value="MetI-like"/>
    <property type="match status" value="2"/>
</dbReference>
<dbReference type="InterPro" id="IPR000515">
    <property type="entry name" value="MetI-like"/>
</dbReference>
<dbReference type="EMBL" id="NFFZ01000007">
    <property type="protein sequence ID" value="OTI61400.1"/>
    <property type="molecule type" value="Genomic_DNA"/>
</dbReference>
<comment type="subcellular location">
    <subcellularLocation>
        <location evidence="1 7">Cell membrane</location>
        <topology evidence="1 7">Multi-pass membrane protein</topology>
    </subcellularLocation>
</comment>
<feature type="transmembrane region" description="Helical" evidence="7">
    <location>
        <begin position="150"/>
        <end position="169"/>
    </location>
</feature>
<evidence type="ECO:0000256" key="6">
    <source>
        <dbReference type="ARBA" id="ARBA00023136"/>
    </source>
</evidence>
<dbReference type="RefSeq" id="WP_003106694.1">
    <property type="nucleotide sequence ID" value="NZ_AP024513.1"/>
</dbReference>
<comment type="caution">
    <text evidence="9">The sequence shown here is derived from an EMBL/GenBank/DDBJ whole genome shotgun (WGS) entry which is preliminary data.</text>
</comment>
<dbReference type="CDD" id="cd06261">
    <property type="entry name" value="TM_PBP2"/>
    <property type="match status" value="2"/>
</dbReference>
<feature type="domain" description="ABC transmembrane type-1" evidence="8">
    <location>
        <begin position="344"/>
        <end position="525"/>
    </location>
</feature>
<feature type="transmembrane region" description="Helical" evidence="7">
    <location>
        <begin position="190"/>
        <end position="211"/>
    </location>
</feature>
<dbReference type="PANTHER" id="PTHR30151:SF38">
    <property type="entry name" value="ALIPHATIC SULFONATES TRANSPORT PERMEASE PROTEIN SSUC-RELATED"/>
    <property type="match status" value="1"/>
</dbReference>
<dbReference type="EMBL" id="NSNE01000018">
    <property type="protein sequence ID" value="RPM08916.1"/>
    <property type="molecule type" value="Genomic_DNA"/>
</dbReference>
<evidence type="ECO:0000313" key="12">
    <source>
        <dbReference type="Proteomes" id="UP000284767"/>
    </source>
</evidence>
<dbReference type="PANTHER" id="PTHR30151">
    <property type="entry name" value="ALKANE SULFONATE ABC TRANSPORTER-RELATED, MEMBRANE SUBUNIT"/>
    <property type="match status" value="1"/>
</dbReference>
<evidence type="ECO:0000313" key="9">
    <source>
        <dbReference type="EMBL" id="OTI61400.1"/>
    </source>
</evidence>
<evidence type="ECO:0000256" key="5">
    <source>
        <dbReference type="ARBA" id="ARBA00022989"/>
    </source>
</evidence>
<feature type="domain" description="ABC transmembrane type-1" evidence="8">
    <location>
        <begin position="80"/>
        <end position="264"/>
    </location>
</feature>
<dbReference type="SMR" id="A0A0C7CUT0"/>
<proteinExistence type="inferred from homology"/>
<feature type="transmembrane region" description="Helical" evidence="7">
    <location>
        <begin position="123"/>
        <end position="144"/>
    </location>
</feature>
<evidence type="ECO:0000313" key="11">
    <source>
        <dbReference type="Proteomes" id="UP000194857"/>
    </source>
</evidence>
<keyword evidence="5 7" id="KW-1133">Transmembrane helix</keyword>